<feature type="transmembrane region" description="Helical" evidence="2">
    <location>
        <begin position="21"/>
        <end position="42"/>
    </location>
</feature>
<dbReference type="Gene3D" id="4.10.60.10">
    <property type="entry name" value="Zinc finger, CCHC-type"/>
    <property type="match status" value="1"/>
</dbReference>
<keyword evidence="2" id="KW-0812">Transmembrane</keyword>
<evidence type="ECO:0000256" key="2">
    <source>
        <dbReference type="SAM" id="Phobius"/>
    </source>
</evidence>
<accession>A0ABQ4XDC3</accession>
<keyword evidence="2" id="KW-0472">Membrane</keyword>
<protein>
    <submittedName>
        <fullName evidence="4">Ribonuclease H-like domain-containing protein</fullName>
    </submittedName>
</protein>
<keyword evidence="5" id="KW-1185">Reference proteome</keyword>
<reference evidence="4" key="2">
    <citation type="submission" date="2022-01" db="EMBL/GenBank/DDBJ databases">
        <authorList>
            <person name="Yamashiro T."/>
            <person name="Shiraishi A."/>
            <person name="Satake H."/>
            <person name="Nakayama K."/>
        </authorList>
    </citation>
    <scope>NUCLEOTIDE SEQUENCE</scope>
</reference>
<dbReference type="EMBL" id="BQNB010009386">
    <property type="protein sequence ID" value="GJS62802.1"/>
    <property type="molecule type" value="Genomic_DNA"/>
</dbReference>
<keyword evidence="1" id="KW-0863">Zinc-finger</keyword>
<dbReference type="InterPro" id="IPR036875">
    <property type="entry name" value="Znf_CCHC_sf"/>
</dbReference>
<dbReference type="SMART" id="SM00343">
    <property type="entry name" value="ZnF_C2HC"/>
    <property type="match status" value="1"/>
</dbReference>
<reference evidence="4" key="1">
    <citation type="journal article" date="2022" name="Int. J. Mol. Sci.">
        <title>Draft Genome of Tanacetum Coccineum: Genomic Comparison of Closely Related Tanacetum-Family Plants.</title>
        <authorList>
            <person name="Yamashiro T."/>
            <person name="Shiraishi A."/>
            <person name="Nakayama K."/>
            <person name="Satake H."/>
        </authorList>
    </citation>
    <scope>NUCLEOTIDE SEQUENCE</scope>
</reference>
<dbReference type="PROSITE" id="PS50158">
    <property type="entry name" value="ZF_CCHC"/>
    <property type="match status" value="1"/>
</dbReference>
<evidence type="ECO:0000256" key="1">
    <source>
        <dbReference type="PROSITE-ProRule" id="PRU00047"/>
    </source>
</evidence>
<gene>
    <name evidence="4" type="ORF">Tco_0677366</name>
</gene>
<evidence type="ECO:0000313" key="5">
    <source>
        <dbReference type="Proteomes" id="UP001151760"/>
    </source>
</evidence>
<evidence type="ECO:0000313" key="4">
    <source>
        <dbReference type="EMBL" id="GJS62802.1"/>
    </source>
</evidence>
<proteinExistence type="predicted"/>
<comment type="caution">
    <text evidence="4">The sequence shown here is derived from an EMBL/GenBank/DDBJ whole genome shotgun (WGS) entry which is preliminary data.</text>
</comment>
<name>A0ABQ4XDC3_9ASTR</name>
<keyword evidence="2" id="KW-1133">Transmembrane helix</keyword>
<keyword evidence="1" id="KW-0479">Metal-binding</keyword>
<dbReference type="Proteomes" id="UP001151760">
    <property type="component" value="Unassembled WGS sequence"/>
</dbReference>
<keyword evidence="1" id="KW-0862">Zinc</keyword>
<dbReference type="Pfam" id="PF00098">
    <property type="entry name" value="zf-CCHC"/>
    <property type="match status" value="1"/>
</dbReference>
<dbReference type="InterPro" id="IPR001878">
    <property type="entry name" value="Znf_CCHC"/>
</dbReference>
<sequence>MMNTKCNHSKGDMKMEAKSSSLGSCGQFIEVVIMLILIGSYYCFIHGYYCSTTVNTARTKLMLLHRIIFSATLHGWYYMAFVTTVGKEYDKVFNHLDMLNAPLEGKIHSSGINKWYQSLLLEKTLSTKDMDQIQYIWWAAQKWHLCSKTRRLELKARSTLLMGIHNEHQLKFNSIKYAKSLLQAIKKRLGGNDATKKTQRNLLKQYQLEIHGERISQEDVNQKSLRCQKGTSSSNTNTQNIAFVSSNNTNSTNGAVNTAHGATTASTQDTAVNSTTIENLSDAFIYAFFASQPNSPQLDNEDLQQIHPNDLEEIDLRWQMAMLTMRARRFLKNIGKKFFVNGTETIGFDKSKVECYNCHKKGHFARECRAPKNQENMNKENTRSVPVETTTSNALISCDGLGDYDWGDQAERKVQLNFALMDYFLQFYSVVSTDS</sequence>
<evidence type="ECO:0000259" key="3">
    <source>
        <dbReference type="PROSITE" id="PS50158"/>
    </source>
</evidence>
<organism evidence="4 5">
    <name type="scientific">Tanacetum coccineum</name>
    <dbReference type="NCBI Taxonomy" id="301880"/>
    <lineage>
        <taxon>Eukaryota</taxon>
        <taxon>Viridiplantae</taxon>
        <taxon>Streptophyta</taxon>
        <taxon>Embryophyta</taxon>
        <taxon>Tracheophyta</taxon>
        <taxon>Spermatophyta</taxon>
        <taxon>Magnoliopsida</taxon>
        <taxon>eudicotyledons</taxon>
        <taxon>Gunneridae</taxon>
        <taxon>Pentapetalae</taxon>
        <taxon>asterids</taxon>
        <taxon>campanulids</taxon>
        <taxon>Asterales</taxon>
        <taxon>Asteraceae</taxon>
        <taxon>Asteroideae</taxon>
        <taxon>Anthemideae</taxon>
        <taxon>Anthemidinae</taxon>
        <taxon>Tanacetum</taxon>
    </lineage>
</organism>
<feature type="domain" description="CCHC-type" evidence="3">
    <location>
        <begin position="355"/>
        <end position="369"/>
    </location>
</feature>
<dbReference type="SUPFAM" id="SSF57756">
    <property type="entry name" value="Retrovirus zinc finger-like domains"/>
    <property type="match status" value="1"/>
</dbReference>